<keyword evidence="3" id="KW-0548">Nucleotidyltransferase</keyword>
<dbReference type="PANTHER" id="PTHR37984:SF5">
    <property type="entry name" value="PROTEIN NYNRIN-LIKE"/>
    <property type="match status" value="1"/>
</dbReference>
<reference evidence="10" key="1">
    <citation type="submission" date="2022-03" db="EMBL/GenBank/DDBJ databases">
        <title>Draft genome sequence of Aduncisulcus paluster, a free-living microaerophilic Fornicata.</title>
        <authorList>
            <person name="Yuyama I."/>
            <person name="Kume K."/>
            <person name="Tamura T."/>
            <person name="Inagaki Y."/>
            <person name="Hashimoto T."/>
        </authorList>
    </citation>
    <scope>NUCLEOTIDE SEQUENCE</scope>
    <source>
        <strain evidence="10">NY0171</strain>
    </source>
</reference>
<dbReference type="CDD" id="cd00303">
    <property type="entry name" value="retropepsin_like"/>
    <property type="match status" value="1"/>
</dbReference>
<name>A0ABQ5JX84_9EUKA</name>
<keyword evidence="2" id="KW-0808">Transferase</keyword>
<dbReference type="InterPro" id="IPR043128">
    <property type="entry name" value="Rev_trsase/Diguanyl_cyclase"/>
</dbReference>
<evidence type="ECO:0000256" key="2">
    <source>
        <dbReference type="ARBA" id="ARBA00022679"/>
    </source>
</evidence>
<dbReference type="CDD" id="cd01647">
    <property type="entry name" value="RT_LTR"/>
    <property type="match status" value="1"/>
</dbReference>
<evidence type="ECO:0000256" key="4">
    <source>
        <dbReference type="ARBA" id="ARBA00022722"/>
    </source>
</evidence>
<keyword evidence="7" id="KW-0695">RNA-directed DNA polymerase</keyword>
<dbReference type="InterPro" id="IPR041373">
    <property type="entry name" value="RT_RNaseH"/>
</dbReference>
<evidence type="ECO:0000313" key="10">
    <source>
        <dbReference type="EMBL" id="GKT20979.1"/>
    </source>
</evidence>
<feature type="domain" description="Reverse transcriptase" evidence="9">
    <location>
        <begin position="406"/>
        <end position="586"/>
    </location>
</feature>
<dbReference type="CDD" id="cd09274">
    <property type="entry name" value="RNase_HI_RT_Ty3"/>
    <property type="match status" value="1"/>
</dbReference>
<evidence type="ECO:0000256" key="3">
    <source>
        <dbReference type="ARBA" id="ARBA00022695"/>
    </source>
</evidence>
<comment type="caution">
    <text evidence="10">The sequence shown here is derived from an EMBL/GenBank/DDBJ whole genome shotgun (WGS) entry which is preliminary data.</text>
</comment>
<dbReference type="Pfam" id="PF17921">
    <property type="entry name" value="Integrase_H2C2"/>
    <property type="match status" value="1"/>
</dbReference>
<dbReference type="Pfam" id="PF00078">
    <property type="entry name" value="RVT_1"/>
    <property type="match status" value="1"/>
</dbReference>
<protein>
    <recommendedName>
        <fullName evidence="1">RNA-directed DNA polymerase</fullName>
        <ecNumber evidence="1">2.7.7.49</ecNumber>
    </recommendedName>
</protein>
<keyword evidence="6" id="KW-0378">Hydrolase</keyword>
<dbReference type="EC" id="2.7.7.49" evidence="1"/>
<evidence type="ECO:0000256" key="6">
    <source>
        <dbReference type="ARBA" id="ARBA00022801"/>
    </source>
</evidence>
<dbReference type="EMBL" id="BQXS01012280">
    <property type="protein sequence ID" value="GKT20979.1"/>
    <property type="molecule type" value="Genomic_DNA"/>
</dbReference>
<dbReference type="InterPro" id="IPR043502">
    <property type="entry name" value="DNA/RNA_pol_sf"/>
</dbReference>
<dbReference type="Proteomes" id="UP001057375">
    <property type="component" value="Unassembled WGS sequence"/>
</dbReference>
<dbReference type="InterPro" id="IPR050951">
    <property type="entry name" value="Retrovirus_Pol_polyprotein"/>
</dbReference>
<evidence type="ECO:0000256" key="5">
    <source>
        <dbReference type="ARBA" id="ARBA00022759"/>
    </source>
</evidence>
<dbReference type="PANTHER" id="PTHR37984">
    <property type="entry name" value="PROTEIN CBG26694"/>
    <property type="match status" value="1"/>
</dbReference>
<dbReference type="InterPro" id="IPR021109">
    <property type="entry name" value="Peptidase_aspartic_dom_sf"/>
</dbReference>
<dbReference type="PROSITE" id="PS50878">
    <property type="entry name" value="RT_POL"/>
    <property type="match status" value="1"/>
</dbReference>
<dbReference type="Gene3D" id="1.10.340.70">
    <property type="match status" value="1"/>
</dbReference>
<feature type="region of interest" description="Disordered" evidence="8">
    <location>
        <begin position="303"/>
        <end position="323"/>
    </location>
</feature>
<keyword evidence="5" id="KW-0255">Endonuclease</keyword>
<evidence type="ECO:0000256" key="7">
    <source>
        <dbReference type="ARBA" id="ARBA00022918"/>
    </source>
</evidence>
<sequence length="922" mass="106208">MSASHALAVEAKLKQPLLTSITRKACINFKREFERYQKKGGIHEADDCVAGQAFAIWQMRTRNREPKDIMKFLNDFLRPKSTYELMSRLRKLEIKEVLSPEELMRFSVEFKEILDDTGATKLQIAEAMELYCTKIPIKRRGKYCSYCKKKGHDIKECRKKQREDKNQIRRTKADDDSEEVRAVKKSGSSIPERELECTIQEIGIVGLADTGADCNLIHPRLFEKIRGCTTTETLRSPKHIRRDGRTVTINEEHTLQLTVRNTTHGHPLTADFTFFVSDIINDYDLTVGGRWLFDTGIMKSALGDNPTKNDDGEDEPDVPELTPPRKVDIREEIQDISTPEEHRDAIMTIVKRHQTVFNPVMPKDGSKLRPYEISLIDEDQIPIKSKTRFLSPPLMKITKETLDKLIEDGHITRSESDWASPIVLVRKKDTSLRLCVDYRRLNKVIRKPSHIDPNMEMALTELKGNTIFGTLDFRSGFHQVRLAKKSRKLTAFITPFGTFEYTVMPFGIATAPKAFMSSVYEAFEDLISQKICVIYIDDILIAGKDIEDFKTKLDKVLTRTEKLKLRIKASKCKLAFEEVEYLGRVVNKKGFKIAESCYQALDMLKIPRTKKEVRQLLGFLNFHSRAIEGYRILIEPIQRLTLKDQKMEWTRAQDIALESVIKKMKEKPTLHHIDYSLPIILRTDASDMGAGGVLMQVRNNLEEPVMFFSHVFRRSQIAWSTHDKEAFAIVYCIQKAENLLQGVHFTIETDHRNLLWMEKSTSARVIRWSTYLMQYDYDIRHIKGKENITADTLSRLIGTNDVNRILIDDEEIRKLIKDAQEEAPPDPSTHEREGDLWTSISTGNIYIPEDKSLHLALIRHFHSATTGHHGIRATIDKLKDYGLTWTTMYIDVRKTIKGCLTCQKIAEQKKTTQAPTFSIAHE</sequence>
<keyword evidence="4" id="KW-0540">Nuclease</keyword>
<evidence type="ECO:0000259" key="9">
    <source>
        <dbReference type="PROSITE" id="PS50878"/>
    </source>
</evidence>
<dbReference type="InterPro" id="IPR041588">
    <property type="entry name" value="Integrase_H2C2"/>
</dbReference>
<gene>
    <name evidence="10" type="ORF">ADUPG1_011801</name>
</gene>
<evidence type="ECO:0000256" key="1">
    <source>
        <dbReference type="ARBA" id="ARBA00012493"/>
    </source>
</evidence>
<keyword evidence="11" id="KW-1185">Reference proteome</keyword>
<dbReference type="Gene3D" id="3.30.70.270">
    <property type="match status" value="2"/>
</dbReference>
<proteinExistence type="predicted"/>
<evidence type="ECO:0000256" key="8">
    <source>
        <dbReference type="SAM" id="MobiDB-lite"/>
    </source>
</evidence>
<dbReference type="Gene3D" id="3.10.20.370">
    <property type="match status" value="1"/>
</dbReference>
<dbReference type="Gene3D" id="2.40.70.10">
    <property type="entry name" value="Acid Proteases"/>
    <property type="match status" value="1"/>
</dbReference>
<accession>A0ABQ5JX84</accession>
<feature type="non-terminal residue" evidence="10">
    <location>
        <position position="922"/>
    </location>
</feature>
<dbReference type="SUPFAM" id="SSF56672">
    <property type="entry name" value="DNA/RNA polymerases"/>
    <property type="match status" value="1"/>
</dbReference>
<evidence type="ECO:0000313" key="11">
    <source>
        <dbReference type="Proteomes" id="UP001057375"/>
    </source>
</evidence>
<dbReference type="InterPro" id="IPR000477">
    <property type="entry name" value="RT_dom"/>
</dbReference>
<dbReference type="Pfam" id="PF17917">
    <property type="entry name" value="RT_RNaseH"/>
    <property type="match status" value="1"/>
</dbReference>
<dbReference type="Gene3D" id="3.10.10.10">
    <property type="entry name" value="HIV Type 1 Reverse Transcriptase, subunit A, domain 1"/>
    <property type="match status" value="1"/>
</dbReference>
<organism evidence="10 11">
    <name type="scientific">Aduncisulcus paluster</name>
    <dbReference type="NCBI Taxonomy" id="2918883"/>
    <lineage>
        <taxon>Eukaryota</taxon>
        <taxon>Metamonada</taxon>
        <taxon>Carpediemonas-like organisms</taxon>
        <taxon>Aduncisulcus</taxon>
    </lineage>
</organism>